<keyword evidence="3" id="KW-1185">Reference proteome</keyword>
<feature type="compositionally biased region" description="Polar residues" evidence="1">
    <location>
        <begin position="1"/>
        <end position="12"/>
    </location>
</feature>
<feature type="region of interest" description="Disordered" evidence="1">
    <location>
        <begin position="1"/>
        <end position="27"/>
    </location>
</feature>
<reference evidence="2" key="1">
    <citation type="submission" date="2023-10" db="EMBL/GenBank/DDBJ databases">
        <authorList>
            <person name="Chen Y."/>
            <person name="Shah S."/>
            <person name="Dougan E. K."/>
            <person name="Thang M."/>
            <person name="Chan C."/>
        </authorList>
    </citation>
    <scope>NUCLEOTIDE SEQUENCE [LARGE SCALE GENOMIC DNA]</scope>
</reference>
<organism evidence="2 3">
    <name type="scientific">Prorocentrum cordatum</name>
    <dbReference type="NCBI Taxonomy" id="2364126"/>
    <lineage>
        <taxon>Eukaryota</taxon>
        <taxon>Sar</taxon>
        <taxon>Alveolata</taxon>
        <taxon>Dinophyceae</taxon>
        <taxon>Prorocentrales</taxon>
        <taxon>Prorocentraceae</taxon>
        <taxon>Prorocentrum</taxon>
    </lineage>
</organism>
<evidence type="ECO:0000256" key="1">
    <source>
        <dbReference type="SAM" id="MobiDB-lite"/>
    </source>
</evidence>
<comment type="caution">
    <text evidence="2">The sequence shown here is derived from an EMBL/GenBank/DDBJ whole genome shotgun (WGS) entry which is preliminary data.</text>
</comment>
<feature type="compositionally biased region" description="Basic residues" evidence="1">
    <location>
        <begin position="98"/>
        <end position="110"/>
    </location>
</feature>
<evidence type="ECO:0000313" key="2">
    <source>
        <dbReference type="EMBL" id="CAK0911541.1"/>
    </source>
</evidence>
<evidence type="ECO:0000313" key="3">
    <source>
        <dbReference type="Proteomes" id="UP001189429"/>
    </source>
</evidence>
<gene>
    <name evidence="2" type="ORF">PCOR1329_LOCUS85391</name>
</gene>
<feature type="non-terminal residue" evidence="2">
    <location>
        <position position="1"/>
    </location>
</feature>
<protein>
    <submittedName>
        <fullName evidence="2">Uncharacterized protein</fullName>
    </submittedName>
</protein>
<feature type="compositionally biased region" description="Basic and acidic residues" evidence="1">
    <location>
        <begin position="18"/>
        <end position="27"/>
    </location>
</feature>
<dbReference type="EMBL" id="CAUYUJ010022602">
    <property type="protein sequence ID" value="CAK0911541.1"/>
    <property type="molecule type" value="Genomic_DNA"/>
</dbReference>
<dbReference type="Proteomes" id="UP001189429">
    <property type="component" value="Unassembled WGS sequence"/>
</dbReference>
<name>A0ABN9YKL2_9DINO</name>
<sequence length="110" mass="11962">HAVALATSTTPRPNGADRALRNKRSSEFRVHPLGRIRHEARQAEVAEPGVEAAVDQDVRGLHVAVDDSSGVQVLESTQQMTVIRLWRPPSSGSPHGMHAARSRSARSNTR</sequence>
<proteinExistence type="predicted"/>
<feature type="region of interest" description="Disordered" evidence="1">
    <location>
        <begin position="86"/>
        <end position="110"/>
    </location>
</feature>
<accession>A0ABN9YKL2</accession>